<feature type="active site" evidence="14">
    <location>
        <position position="47"/>
    </location>
</feature>
<evidence type="ECO:0000259" key="20">
    <source>
        <dbReference type="PROSITE" id="PS50113"/>
    </source>
</evidence>
<dbReference type="SMART" id="SM00448">
    <property type="entry name" value="REC"/>
    <property type="match status" value="1"/>
</dbReference>
<evidence type="ECO:0008006" key="25">
    <source>
        <dbReference type="Google" id="ProtNLM"/>
    </source>
</evidence>
<feature type="domain" description="CheB-type methylesterase" evidence="21">
    <location>
        <begin position="8"/>
        <end position="197"/>
    </location>
</feature>
<dbReference type="SMART" id="SM00091">
    <property type="entry name" value="PAS"/>
    <property type="match status" value="4"/>
</dbReference>
<evidence type="ECO:0000259" key="18">
    <source>
        <dbReference type="PROSITE" id="PS50110"/>
    </source>
</evidence>
<dbReference type="InterPro" id="IPR035965">
    <property type="entry name" value="PAS-like_dom_sf"/>
</dbReference>
<evidence type="ECO:0000313" key="23">
    <source>
        <dbReference type="EMBL" id="KYG64909.1"/>
    </source>
</evidence>
<evidence type="ECO:0000256" key="4">
    <source>
        <dbReference type="ARBA" id="ARBA00022553"/>
    </source>
</evidence>
<dbReference type="Pfam" id="PF02518">
    <property type="entry name" value="HATPase_c"/>
    <property type="match status" value="1"/>
</dbReference>
<dbReference type="InterPro" id="IPR000780">
    <property type="entry name" value="CheR_MeTrfase"/>
</dbReference>
<evidence type="ECO:0000256" key="14">
    <source>
        <dbReference type="PROSITE-ProRule" id="PRU00050"/>
    </source>
</evidence>
<dbReference type="Pfam" id="PF13596">
    <property type="entry name" value="PAS_10"/>
    <property type="match status" value="1"/>
</dbReference>
<dbReference type="InterPro" id="IPR000014">
    <property type="entry name" value="PAS"/>
</dbReference>
<dbReference type="GO" id="GO:0008984">
    <property type="term" value="F:protein-glutamate methylesterase activity"/>
    <property type="evidence" value="ECO:0007669"/>
    <property type="project" value="InterPro"/>
</dbReference>
<dbReference type="InterPro" id="IPR022641">
    <property type="entry name" value="CheR_N"/>
</dbReference>
<keyword evidence="8" id="KW-0547">Nucleotide-binding</keyword>
<evidence type="ECO:0000256" key="3">
    <source>
        <dbReference type="ARBA" id="ARBA00004370"/>
    </source>
</evidence>
<dbReference type="GO" id="GO:0005737">
    <property type="term" value="C:cytoplasm"/>
    <property type="evidence" value="ECO:0007669"/>
    <property type="project" value="InterPro"/>
</dbReference>
<feature type="domain" description="PAC" evidence="20">
    <location>
        <begin position="1040"/>
        <end position="1092"/>
    </location>
</feature>
<dbReference type="InterPro" id="IPR000673">
    <property type="entry name" value="Sig_transdc_resp-reg_Me-estase"/>
</dbReference>
<comment type="caution">
    <text evidence="23">The sequence shown here is derived from an EMBL/GenBank/DDBJ whole genome shotgun (WGS) entry which is preliminary data.</text>
</comment>
<dbReference type="InterPro" id="IPR036097">
    <property type="entry name" value="HisK_dim/P_sf"/>
</dbReference>
<gene>
    <name evidence="23" type="ORF">AZI86_11970</name>
</gene>
<dbReference type="Gene3D" id="3.40.50.2300">
    <property type="match status" value="1"/>
</dbReference>
<dbReference type="CDD" id="cd16434">
    <property type="entry name" value="CheB-CheR_fusion"/>
    <property type="match status" value="1"/>
</dbReference>
<dbReference type="SUPFAM" id="SSF47384">
    <property type="entry name" value="Homodimeric domain of signal transducing histidine kinase"/>
    <property type="match status" value="1"/>
</dbReference>
<dbReference type="Pfam" id="PF08447">
    <property type="entry name" value="PAS_3"/>
    <property type="match status" value="1"/>
</dbReference>
<organism evidence="23 24">
    <name type="scientific">Bdellovibrio bacteriovorus</name>
    <dbReference type="NCBI Taxonomy" id="959"/>
    <lineage>
        <taxon>Bacteria</taxon>
        <taxon>Pseudomonadati</taxon>
        <taxon>Bdellovibrionota</taxon>
        <taxon>Bdellovibrionia</taxon>
        <taxon>Bdellovibrionales</taxon>
        <taxon>Pseudobdellovibrionaceae</taxon>
        <taxon>Bdellovibrio</taxon>
    </lineage>
</organism>
<dbReference type="Gene3D" id="3.30.565.10">
    <property type="entry name" value="Histidine kinase-like ATPase, C-terminal domain"/>
    <property type="match status" value="1"/>
</dbReference>
<dbReference type="OrthoDB" id="5287260at2"/>
<dbReference type="SUPFAM" id="SSF52172">
    <property type="entry name" value="CheY-like"/>
    <property type="match status" value="1"/>
</dbReference>
<keyword evidence="24" id="KW-1185">Reference proteome</keyword>
<keyword evidence="16" id="KW-0175">Coiled coil</keyword>
<dbReference type="InterPro" id="IPR005467">
    <property type="entry name" value="His_kinase_dom"/>
</dbReference>
<feature type="domain" description="PAS" evidence="19">
    <location>
        <begin position="840"/>
        <end position="911"/>
    </location>
</feature>
<dbReference type="InterPro" id="IPR011006">
    <property type="entry name" value="CheY-like_superfamily"/>
</dbReference>
<dbReference type="GO" id="GO:0000156">
    <property type="term" value="F:phosphorelay response regulator activity"/>
    <property type="evidence" value="ECO:0007669"/>
    <property type="project" value="InterPro"/>
</dbReference>
<keyword evidence="13" id="KW-0131">Cell cycle</keyword>
<dbReference type="Gene3D" id="3.40.50.180">
    <property type="entry name" value="Methylesterase CheB, C-terminal domain"/>
    <property type="match status" value="1"/>
</dbReference>
<comment type="catalytic activity">
    <reaction evidence="2">
        <text>L-glutamyl-[protein] + S-adenosyl-L-methionine = [protein]-L-glutamate 5-O-methyl ester + S-adenosyl-L-homocysteine</text>
        <dbReference type="Rhea" id="RHEA:24452"/>
        <dbReference type="Rhea" id="RHEA-COMP:10208"/>
        <dbReference type="Rhea" id="RHEA-COMP:10311"/>
        <dbReference type="ChEBI" id="CHEBI:29973"/>
        <dbReference type="ChEBI" id="CHEBI:57856"/>
        <dbReference type="ChEBI" id="CHEBI:59789"/>
        <dbReference type="ChEBI" id="CHEBI:82795"/>
        <dbReference type="EC" id="2.1.1.80"/>
    </reaction>
</comment>
<dbReference type="InterPro" id="IPR003594">
    <property type="entry name" value="HATPase_dom"/>
</dbReference>
<evidence type="ECO:0000256" key="15">
    <source>
        <dbReference type="PROSITE-ProRule" id="PRU00169"/>
    </source>
</evidence>
<dbReference type="InterPro" id="IPR000700">
    <property type="entry name" value="PAS-assoc_C"/>
</dbReference>
<feature type="coiled-coil region" evidence="16">
    <location>
        <begin position="654"/>
        <end position="727"/>
    </location>
</feature>
<dbReference type="Gene3D" id="1.10.155.10">
    <property type="entry name" value="Chemotaxis receptor methyltransferase CheR, N-terminal domain"/>
    <property type="match status" value="1"/>
</dbReference>
<comment type="catalytic activity">
    <reaction evidence="1">
        <text>ATP + protein L-histidine = ADP + protein N-phospho-L-histidine.</text>
        <dbReference type="EC" id="2.7.13.3"/>
    </reaction>
</comment>
<proteinExistence type="predicted"/>
<keyword evidence="9" id="KW-0418">Kinase</keyword>
<dbReference type="PROSITE" id="PS50122">
    <property type="entry name" value="CHEB"/>
    <property type="match status" value="1"/>
</dbReference>
<evidence type="ECO:0000259" key="22">
    <source>
        <dbReference type="PROSITE" id="PS50123"/>
    </source>
</evidence>
<dbReference type="Proteomes" id="UP000075320">
    <property type="component" value="Unassembled WGS sequence"/>
</dbReference>
<dbReference type="Pfam" id="PF03705">
    <property type="entry name" value="CheR_N"/>
    <property type="match status" value="1"/>
</dbReference>
<evidence type="ECO:0000256" key="7">
    <source>
        <dbReference type="ARBA" id="ARBA00022691"/>
    </source>
</evidence>
<keyword evidence="14" id="KW-0378">Hydrolase</keyword>
<dbReference type="CDD" id="cd00130">
    <property type="entry name" value="PAS"/>
    <property type="match status" value="2"/>
</dbReference>
<keyword evidence="5" id="KW-0489">Methyltransferase</keyword>
<evidence type="ECO:0000256" key="5">
    <source>
        <dbReference type="ARBA" id="ARBA00022603"/>
    </source>
</evidence>
<dbReference type="GO" id="GO:0016020">
    <property type="term" value="C:membrane"/>
    <property type="evidence" value="ECO:0007669"/>
    <property type="project" value="UniProtKB-SubCell"/>
</dbReference>
<dbReference type="InterPro" id="IPR003661">
    <property type="entry name" value="HisK_dim/P_dom"/>
</dbReference>
<dbReference type="InterPro" id="IPR001789">
    <property type="entry name" value="Sig_transdc_resp-reg_receiver"/>
</dbReference>
<dbReference type="InterPro" id="IPR035909">
    <property type="entry name" value="CheB_C"/>
</dbReference>
<dbReference type="GO" id="GO:0005524">
    <property type="term" value="F:ATP binding"/>
    <property type="evidence" value="ECO:0007669"/>
    <property type="project" value="UniProtKB-KW"/>
</dbReference>
<dbReference type="PROSITE" id="PS50110">
    <property type="entry name" value="RESPONSE_REGULATORY"/>
    <property type="match status" value="1"/>
</dbReference>
<protein>
    <recommendedName>
        <fullName evidence="25">Histidine kinase</fullName>
    </recommendedName>
</protein>
<keyword evidence="6" id="KW-0808">Transferase</keyword>
<dbReference type="SUPFAM" id="SSF55874">
    <property type="entry name" value="ATPase domain of HSP90 chaperone/DNA topoisomerase II/histidine kinase"/>
    <property type="match status" value="1"/>
</dbReference>
<dbReference type="Pfam" id="PF08448">
    <property type="entry name" value="PAS_4"/>
    <property type="match status" value="1"/>
</dbReference>
<feature type="active site" evidence="14">
    <location>
        <position position="20"/>
    </location>
</feature>
<dbReference type="InterPro" id="IPR022642">
    <property type="entry name" value="CheR_C"/>
</dbReference>
<dbReference type="Gene3D" id="1.10.287.130">
    <property type="match status" value="1"/>
</dbReference>
<keyword evidence="7" id="KW-0949">S-adenosyl-L-methionine</keyword>
<dbReference type="SUPFAM" id="SSF47757">
    <property type="entry name" value="Chemotaxis receptor methyltransferase CheR, N-terminal domain"/>
    <property type="match status" value="1"/>
</dbReference>
<dbReference type="InterPro" id="IPR013656">
    <property type="entry name" value="PAS_4"/>
</dbReference>
<dbReference type="PANTHER" id="PTHR43047:SF78">
    <property type="entry name" value="SENSORY_REGULATORY PROTEIN RPFC"/>
    <property type="match status" value="1"/>
</dbReference>
<sequence length="1613" mass="181137">MPSKTPVENSPKRLIGVGASAGGLEALTSLISNISKDFSDTLIVAQHLAPHGKSMLVELLAKQSKIPVIAATHEARLKKGHIYIVPPNMNIRVDDKSLFLEESDIDKRPIPSIDTFFISLGQFWRENGVGIILSGTGSDGSEGIRAIHHAGGLTLAQDGFSAKYDGMPQAAIDTACVDVILSPDEMGRTLASLIEEHIQERKADLLNTPEWKECLKILIDKTGSDFSQYKPSTLQRRLWRRVLQVHCKSLSEYLAYLKRTPGEVGILSQELLVSVTSFFRDAEVFEELGRILETQISTKRAGEDLRIWVAGCATGEEAYSLAILACEALEKIHRNVPVKIFATDLDQDAIAEGRKGVYDSDSLLALPKDYLRKYFTKLSDGRFELQKRIRDMVVFAKQDMIQNPPFVRLDLVTCRNVLIYFEPELQKRVLEIFHFALTNSGYLCLGKSESPGSDSTFFETFDKKLKIYKKNDVASSLQMNRFSTTSKAEFIPARRRPESNGPSLLEKGLLRILRDYGHSGVIVDKDLNMVQVLGDISEFASFSASQSDSRLISLLPKQVGIELPMLLKRATDDMNIHFSHWYTSSGKKTQFRMAVRMMSEESSRDARNSLFLISFESRREDVSTAPAGRSLSADELPSHVLEMEQELFATREHLQTVIEELGVANEELQSLNEELSSANEELQSTNEELETTNEELQSGNEELTTVNEELNMKSQQLRETNTSLENIQESIGAGLVVVDKSGQVVRFNQEVLKIFALNTSHIGKSLAQVSAYLELPDFQKHVNEAIEQGKTSETVCEGANAVYQMRCQPFYDENRKIVGATLVFIDETAITKTRQKLQRSETQLRAILESFTGPVSMKDPHGRYLMVNSTFLKFFNLSMDQVLGRTDQDLFDNAMASAMRKADLEVMFRGDPLRQSEDVLDRHGKKRVLYSSRFPLYEGRQDTPYAIGMIAVDITAQTEMQAQLAESESRYKALIEDQAVFVCRMTPSGELIYANNLFEVHFSDAGRSVEGSFFQNFLPRHDMGKVQGDLSSISTRQPIMQSEYRVYRKNGVARWIRWILKGIFDASGEVLEIQAIGFDITDYRTQTDRLLEKEAIFSTILGNTSDMAVILHRQENEFVPEYFNKIAEEILKSEGPLLGRPLSQTRAPERVTRLYEMFEYALNTNESVTFEDHWFAGTRELYLLYTVVPLRSSVVSDGVDRVAVLCKDISAHKVIEHDLRIAKEAAEVANEAKSDFLASMSHELRTPLNVVLGMSTLLSETHLDEDQKEFVGSIDRSGKALLSLIEDILDISKIESGKIKLSAETFDLRELVKESVRMFESSASSKGIALELAMDFPSEELVVGDPGRLRQVLVNLVGNALKFTDKGQVTVTVRPGYYDFAGEKEYYFEVKDTGIGIKKQDHGKIFQKFSQVESGHSRRFGGSGLGLVISRQIAEMMKGTMGFDSEEGHGSTFWFSVKLHSAAQSEIRAKQRRQQLMRVDLDDPTELHVLAVDDNKESLNVIRLFIERLGHKVYPAGRGLEAIQVLKANPIDVVLMDVQMPGMDGYETTRMIRKDPTIPSQLPIIALTANAMSGDAEKCLQAGMNDYLTKPIRIDVLKEMLSRWSLHLKGKGE</sequence>
<name>A0A150WLM5_BDEBC</name>
<dbReference type="PRINTS" id="PR00996">
    <property type="entry name" value="CHERMTFRASE"/>
</dbReference>
<dbReference type="RefSeq" id="WP_061835420.1">
    <property type="nucleotide sequence ID" value="NZ_LUKE01000002.1"/>
</dbReference>
<keyword evidence="11" id="KW-0902">Two-component regulatory system</keyword>
<dbReference type="Pfam" id="PF00072">
    <property type="entry name" value="Response_reg"/>
    <property type="match status" value="1"/>
</dbReference>
<evidence type="ECO:0000256" key="12">
    <source>
        <dbReference type="ARBA" id="ARBA00023136"/>
    </source>
</evidence>
<dbReference type="InterPro" id="IPR029063">
    <property type="entry name" value="SAM-dependent_MTases_sf"/>
</dbReference>
<dbReference type="SMART" id="SM00138">
    <property type="entry name" value="MeTrc"/>
    <property type="match status" value="1"/>
</dbReference>
<dbReference type="InterPro" id="IPR001610">
    <property type="entry name" value="PAC"/>
</dbReference>
<dbReference type="Gene3D" id="3.30.450.20">
    <property type="entry name" value="PAS domain"/>
    <property type="match status" value="4"/>
</dbReference>
<dbReference type="SUPFAM" id="SSF57997">
    <property type="entry name" value="Tropomyosin"/>
    <property type="match status" value="1"/>
</dbReference>
<evidence type="ECO:0000259" key="17">
    <source>
        <dbReference type="PROSITE" id="PS50109"/>
    </source>
</evidence>
<evidence type="ECO:0000256" key="8">
    <source>
        <dbReference type="ARBA" id="ARBA00022741"/>
    </source>
</evidence>
<dbReference type="GO" id="GO:0000155">
    <property type="term" value="F:phosphorelay sensor kinase activity"/>
    <property type="evidence" value="ECO:0007669"/>
    <property type="project" value="InterPro"/>
</dbReference>
<dbReference type="CDD" id="cd17546">
    <property type="entry name" value="REC_hyHK_CKI1_RcsC-like"/>
    <property type="match status" value="1"/>
</dbReference>
<dbReference type="EMBL" id="LUKE01000002">
    <property type="protein sequence ID" value="KYG64909.1"/>
    <property type="molecule type" value="Genomic_DNA"/>
</dbReference>
<feature type="modified residue" description="4-aspartylphosphate" evidence="15">
    <location>
        <position position="1537"/>
    </location>
</feature>
<dbReference type="SMART" id="SM00388">
    <property type="entry name" value="HisKA"/>
    <property type="match status" value="1"/>
</dbReference>
<dbReference type="CDD" id="cd16922">
    <property type="entry name" value="HATPase_EvgS-ArcB-TorS-like"/>
    <property type="match status" value="1"/>
</dbReference>
<dbReference type="GO" id="GO:0008983">
    <property type="term" value="F:protein-glutamate O-methyltransferase activity"/>
    <property type="evidence" value="ECO:0007669"/>
    <property type="project" value="UniProtKB-EC"/>
</dbReference>
<dbReference type="Pfam" id="PF00512">
    <property type="entry name" value="HisKA"/>
    <property type="match status" value="1"/>
</dbReference>
<evidence type="ECO:0000256" key="2">
    <source>
        <dbReference type="ARBA" id="ARBA00001541"/>
    </source>
</evidence>
<evidence type="ECO:0000256" key="11">
    <source>
        <dbReference type="ARBA" id="ARBA00023012"/>
    </source>
</evidence>
<feature type="domain" description="Histidine kinase" evidence="17">
    <location>
        <begin position="1239"/>
        <end position="1461"/>
    </location>
</feature>
<reference evidence="23 24" key="1">
    <citation type="submission" date="2016-03" db="EMBL/GenBank/DDBJ databases">
        <authorList>
            <person name="Ploux O."/>
        </authorList>
    </citation>
    <scope>NUCLEOTIDE SEQUENCE [LARGE SCALE GENOMIC DNA]</scope>
    <source>
        <strain evidence="23 24">R0</strain>
    </source>
</reference>
<dbReference type="NCBIfam" id="TIGR00229">
    <property type="entry name" value="sensory_box"/>
    <property type="match status" value="2"/>
</dbReference>
<evidence type="ECO:0000259" key="19">
    <source>
        <dbReference type="PROSITE" id="PS50112"/>
    </source>
</evidence>
<dbReference type="SMART" id="SM00387">
    <property type="entry name" value="HATPase_c"/>
    <property type="match status" value="1"/>
</dbReference>
<dbReference type="InterPro" id="IPR036890">
    <property type="entry name" value="HATPase_C_sf"/>
</dbReference>
<dbReference type="PROSITE" id="PS50123">
    <property type="entry name" value="CHER"/>
    <property type="match status" value="1"/>
</dbReference>
<dbReference type="PANTHER" id="PTHR43047">
    <property type="entry name" value="TWO-COMPONENT HISTIDINE PROTEIN KINASE"/>
    <property type="match status" value="1"/>
</dbReference>
<dbReference type="Pfam" id="PF01339">
    <property type="entry name" value="CheB_methylest"/>
    <property type="match status" value="1"/>
</dbReference>
<dbReference type="InterPro" id="IPR013655">
    <property type="entry name" value="PAS_fold_3"/>
</dbReference>
<keyword evidence="14" id="KW-0145">Chemotaxis</keyword>
<dbReference type="SUPFAM" id="SSF53335">
    <property type="entry name" value="S-adenosyl-L-methionine-dependent methyltransferases"/>
    <property type="match status" value="1"/>
</dbReference>
<dbReference type="SUPFAM" id="SSF52738">
    <property type="entry name" value="Methylesterase CheB, C-terminal domain"/>
    <property type="match status" value="1"/>
</dbReference>
<dbReference type="CDD" id="cd00082">
    <property type="entry name" value="HisKA"/>
    <property type="match status" value="1"/>
</dbReference>
<feature type="domain" description="Response regulatory" evidence="18">
    <location>
        <begin position="1488"/>
        <end position="1605"/>
    </location>
</feature>
<keyword evidence="12" id="KW-0472">Membrane</keyword>
<dbReference type="GO" id="GO:0006935">
    <property type="term" value="P:chemotaxis"/>
    <property type="evidence" value="ECO:0007669"/>
    <property type="project" value="UniProtKB-UniRule"/>
</dbReference>
<feature type="domain" description="CheR-type methyltransferase" evidence="22">
    <location>
        <begin position="216"/>
        <end position="471"/>
    </location>
</feature>
<evidence type="ECO:0000256" key="16">
    <source>
        <dbReference type="SAM" id="Coils"/>
    </source>
</evidence>
<dbReference type="Pfam" id="PF01739">
    <property type="entry name" value="CheR"/>
    <property type="match status" value="1"/>
</dbReference>
<evidence type="ECO:0000256" key="9">
    <source>
        <dbReference type="ARBA" id="ARBA00022777"/>
    </source>
</evidence>
<dbReference type="PROSITE" id="PS50109">
    <property type="entry name" value="HIS_KIN"/>
    <property type="match status" value="1"/>
</dbReference>
<dbReference type="SUPFAM" id="SSF55785">
    <property type="entry name" value="PYP-like sensor domain (PAS domain)"/>
    <property type="match status" value="4"/>
</dbReference>
<dbReference type="SMART" id="SM00086">
    <property type="entry name" value="PAC"/>
    <property type="match status" value="2"/>
</dbReference>
<keyword evidence="4 15" id="KW-0597">Phosphoprotein</keyword>
<accession>A0A150WLM5</accession>
<comment type="subcellular location">
    <subcellularLocation>
        <location evidence="3">Membrane</location>
    </subcellularLocation>
</comment>
<dbReference type="Gene3D" id="3.40.50.150">
    <property type="entry name" value="Vaccinia Virus protein VP39"/>
    <property type="match status" value="1"/>
</dbReference>
<evidence type="ECO:0000256" key="10">
    <source>
        <dbReference type="ARBA" id="ARBA00022840"/>
    </source>
</evidence>
<dbReference type="GO" id="GO:0032259">
    <property type="term" value="P:methylation"/>
    <property type="evidence" value="ECO:0007669"/>
    <property type="project" value="UniProtKB-KW"/>
</dbReference>
<dbReference type="PROSITE" id="PS50113">
    <property type="entry name" value="PAC"/>
    <property type="match status" value="1"/>
</dbReference>
<dbReference type="FunFam" id="1.10.287.130:FF:000038">
    <property type="entry name" value="Sensory transduction histidine kinase"/>
    <property type="match status" value="1"/>
</dbReference>
<dbReference type="InterPro" id="IPR036804">
    <property type="entry name" value="CheR_N_sf"/>
</dbReference>
<evidence type="ECO:0000256" key="1">
    <source>
        <dbReference type="ARBA" id="ARBA00000085"/>
    </source>
</evidence>
<dbReference type="PROSITE" id="PS50112">
    <property type="entry name" value="PAS"/>
    <property type="match status" value="1"/>
</dbReference>
<evidence type="ECO:0000256" key="6">
    <source>
        <dbReference type="ARBA" id="ARBA00022679"/>
    </source>
</evidence>
<evidence type="ECO:0000259" key="21">
    <source>
        <dbReference type="PROSITE" id="PS50122"/>
    </source>
</evidence>
<evidence type="ECO:0000256" key="13">
    <source>
        <dbReference type="ARBA" id="ARBA00023306"/>
    </source>
</evidence>
<evidence type="ECO:0000313" key="24">
    <source>
        <dbReference type="Proteomes" id="UP000075320"/>
    </source>
</evidence>
<feature type="active site" evidence="14">
    <location>
        <position position="139"/>
    </location>
</feature>
<dbReference type="FunFam" id="3.30.565.10:FF:000010">
    <property type="entry name" value="Sensor histidine kinase RcsC"/>
    <property type="match status" value="1"/>
</dbReference>
<keyword evidence="10" id="KW-0067">ATP-binding</keyword>